<dbReference type="AlphaFoldDB" id="A0A972JEG1"/>
<keyword evidence="2" id="KW-1003">Cell membrane</keyword>
<protein>
    <submittedName>
        <fullName evidence="8">RDD family protein</fullName>
    </submittedName>
</protein>
<feature type="transmembrane region" description="Helical" evidence="6">
    <location>
        <begin position="46"/>
        <end position="71"/>
    </location>
</feature>
<comment type="subcellular location">
    <subcellularLocation>
        <location evidence="1">Cell membrane</location>
        <topology evidence="1">Multi-pass membrane protein</topology>
    </subcellularLocation>
</comment>
<accession>A0A972JEG1</accession>
<keyword evidence="4 6" id="KW-1133">Transmembrane helix</keyword>
<keyword evidence="5 6" id="KW-0472">Membrane</keyword>
<evidence type="ECO:0000256" key="3">
    <source>
        <dbReference type="ARBA" id="ARBA00022692"/>
    </source>
</evidence>
<evidence type="ECO:0000256" key="1">
    <source>
        <dbReference type="ARBA" id="ARBA00004651"/>
    </source>
</evidence>
<dbReference type="GO" id="GO:0005886">
    <property type="term" value="C:plasma membrane"/>
    <property type="evidence" value="ECO:0007669"/>
    <property type="project" value="UniProtKB-SubCell"/>
</dbReference>
<feature type="transmembrane region" description="Helical" evidence="6">
    <location>
        <begin position="12"/>
        <end position="34"/>
    </location>
</feature>
<gene>
    <name evidence="8" type="ORF">G6047_02290</name>
</gene>
<reference evidence="8" key="1">
    <citation type="submission" date="2020-02" db="EMBL/GenBank/DDBJ databases">
        <title>Flavobacterium sp. genome.</title>
        <authorList>
            <person name="Jung H.S."/>
            <person name="Baek J.H."/>
            <person name="Jeon C.O."/>
        </authorList>
    </citation>
    <scope>NUCLEOTIDE SEQUENCE</scope>
    <source>
        <strain evidence="8">SE-s28</strain>
    </source>
</reference>
<organism evidence="8 9">
    <name type="scientific">Flavobacterium silvaticum</name>
    <dbReference type="NCBI Taxonomy" id="1852020"/>
    <lineage>
        <taxon>Bacteria</taxon>
        <taxon>Pseudomonadati</taxon>
        <taxon>Bacteroidota</taxon>
        <taxon>Flavobacteriia</taxon>
        <taxon>Flavobacteriales</taxon>
        <taxon>Flavobacteriaceae</taxon>
        <taxon>Flavobacterium</taxon>
    </lineage>
</organism>
<keyword evidence="3 6" id="KW-0812">Transmembrane</keyword>
<dbReference type="RefSeq" id="WP_169525849.1">
    <property type="nucleotide sequence ID" value="NZ_JAAMPU010000096.1"/>
</dbReference>
<feature type="transmembrane region" description="Helical" evidence="6">
    <location>
        <begin position="91"/>
        <end position="110"/>
    </location>
</feature>
<evidence type="ECO:0000259" key="7">
    <source>
        <dbReference type="Pfam" id="PF06271"/>
    </source>
</evidence>
<dbReference type="PANTHER" id="PTHR36115">
    <property type="entry name" value="PROLINE-RICH ANTIGEN HOMOLOG-RELATED"/>
    <property type="match status" value="1"/>
</dbReference>
<sequence length="130" mass="15435">MLYRSASILERIQARTVDTLFIIYVMYLTALLFPNSEDLPVWSRKWIFLGLFVFYDPACNSLGTTVGNYFIGIRVRKHSNPEKRINIIRSFFRYLFKILFYWISFITIFFTKKNRAIHDFIGGSTVIKIE</sequence>
<dbReference type="Pfam" id="PF06271">
    <property type="entry name" value="RDD"/>
    <property type="match status" value="1"/>
</dbReference>
<feature type="domain" description="RDD" evidence="7">
    <location>
        <begin position="6"/>
        <end position="122"/>
    </location>
</feature>
<evidence type="ECO:0000256" key="6">
    <source>
        <dbReference type="SAM" id="Phobius"/>
    </source>
</evidence>
<proteinExistence type="predicted"/>
<dbReference type="EMBL" id="JAAMPU010000096">
    <property type="protein sequence ID" value="NMH26849.1"/>
    <property type="molecule type" value="Genomic_DNA"/>
</dbReference>
<keyword evidence="9" id="KW-1185">Reference proteome</keyword>
<evidence type="ECO:0000256" key="4">
    <source>
        <dbReference type="ARBA" id="ARBA00022989"/>
    </source>
</evidence>
<evidence type="ECO:0000313" key="9">
    <source>
        <dbReference type="Proteomes" id="UP000712080"/>
    </source>
</evidence>
<evidence type="ECO:0000256" key="5">
    <source>
        <dbReference type="ARBA" id="ARBA00023136"/>
    </source>
</evidence>
<name>A0A972JEG1_9FLAO</name>
<evidence type="ECO:0000256" key="2">
    <source>
        <dbReference type="ARBA" id="ARBA00022475"/>
    </source>
</evidence>
<evidence type="ECO:0000313" key="8">
    <source>
        <dbReference type="EMBL" id="NMH26849.1"/>
    </source>
</evidence>
<dbReference type="Proteomes" id="UP000712080">
    <property type="component" value="Unassembled WGS sequence"/>
</dbReference>
<dbReference type="InterPro" id="IPR051791">
    <property type="entry name" value="Pra-immunoreactive"/>
</dbReference>
<dbReference type="InterPro" id="IPR010432">
    <property type="entry name" value="RDD"/>
</dbReference>
<comment type="caution">
    <text evidence="8">The sequence shown here is derived from an EMBL/GenBank/DDBJ whole genome shotgun (WGS) entry which is preliminary data.</text>
</comment>